<evidence type="ECO:0000256" key="1">
    <source>
        <dbReference type="ARBA" id="ARBA00022722"/>
    </source>
</evidence>
<sequence length="1074" mass="121938">MKLLYTDVSQDMTDILVQEAQNFAQAGKRVFYIAPNSLSFEKERKVLEKLPNQASFRITVTRFAQMARYFILNTIQNKESIDDVGLSMLLFRVLSNLSDTDLRVYGRLRKDPAFIKQLVDLYKELKTANLTALDLQYLDDEKAADLVKIFAGLADLLNQHQFENQSKLAFFAHQVEAGYLDKDLADTVLVIDGFTRFSAEEDYLIHLLAEKCQDIVVGTYASQNAYHANFIQGNVYQASVDVLRSLATTYGVKPIYIENRAEESDFASLSRFWEGKHNFKTSDGKWQARQSDSLEIWQTNNQKEEVEQVARKIRQLLADGVRYKDILVLLGDVEAYTLQIGKLFDKFDIPYYFGKAQSMADHPLVHFVDSLERIKRYNYRAEDVLNLLKSGLFGEFKEMEIDRFAHYVAYADVKGRARFNREFTADNAGKYDLKQLNAIRLSIMNPLEGLLSARPQSGSSLLGKLSQFLKAIHLPENMEKLASGASEEEVDQHEQVWTVFSELLVQMVTIFGQETVAVDDFLALLRSGMLAAEYRTVPATVDVVNIKSYDLVEPHTKPYIFALGMNKSNFPKIAQNKSLLTDEERLCINDASGDFSSFEISSQENIKKNHFAALSLLNAASQQLILSYPKIANEGEDDVSVYLKEWMDLGVKQVDKTREGYAASGDGIGNYKDLLSTVIAVHHGEVDKELTKEEQTFWSVAVRYLRKKMAQDGISLPHLLDDVSTSRVSDEVMAIRFPEEEPINLSASALTSFYNNQYLYFINYILQLQELDSIHPDHRHHGMYLHRIFELVMQEDGQDFDARLKKAIAKTSQEQTFQTLYQADDDGRFSQSILDDIARSTASLIRHSQGIEVASQEERFQLILENTVKIGGIIDRVDRLSDGSLGLVDYKSGPNQFDMAKFYNGLNSQLVTYLEALRNQYGVGVDQLFGAMYLHMQEPKVDLKNVKSFEELGEKASGELVYKGIFADQEKQFLADGNYQLNNATYGPEEIQTLLDYNAKLYLDAAASIRKGVFHINPYTVDGKSVQAEQLKNITHFEADRHMGAARRLFKLPSRSKKSAYLDLMKGGEAESKD</sequence>
<dbReference type="InterPro" id="IPR014141">
    <property type="entry name" value="DNA_helicase_suRexB"/>
</dbReference>
<feature type="domain" description="ATP-dependent helicase/deoxyribonuclease subunit B N-terminal" evidence="12">
    <location>
        <begin position="22"/>
        <end position="259"/>
    </location>
</feature>
<dbReference type="OrthoDB" id="9758506at2"/>
<dbReference type="InterPro" id="IPR038726">
    <property type="entry name" value="PDDEXK_AddAB-type"/>
</dbReference>
<proteinExistence type="inferred from homology"/>
<evidence type="ECO:0000256" key="6">
    <source>
        <dbReference type="ARBA" id="ARBA00022839"/>
    </source>
</evidence>
<dbReference type="Gene3D" id="3.40.50.300">
    <property type="entry name" value="P-loop containing nucleotide triphosphate hydrolases"/>
    <property type="match status" value="3"/>
</dbReference>
<protein>
    <recommendedName>
        <fullName evidence="10">ATP-dependent helicase/deoxyribonuclease subunit B</fullName>
        <ecNumber evidence="10">3.1.-.-</ecNumber>
    </recommendedName>
    <alternativeName>
        <fullName evidence="10">ATP-dependent helicase/nuclease subunit RexB</fullName>
    </alternativeName>
</protein>
<dbReference type="Proteomes" id="UP000198604">
    <property type="component" value="Unassembled WGS sequence"/>
</dbReference>
<evidence type="ECO:0000313" key="14">
    <source>
        <dbReference type="Proteomes" id="UP000198604"/>
    </source>
</evidence>
<dbReference type="EMBL" id="CTEN01000002">
    <property type="protein sequence ID" value="CQR24649.1"/>
    <property type="molecule type" value="Genomic_DNA"/>
</dbReference>
<evidence type="ECO:0000259" key="12">
    <source>
        <dbReference type="Pfam" id="PF21445"/>
    </source>
</evidence>
<comment type="similarity">
    <text evidence="10">Belongs to the helicase family. AddB/RexB type 2 subfamily.</text>
</comment>
<reference evidence="14" key="1">
    <citation type="submission" date="2015-03" db="EMBL/GenBank/DDBJ databases">
        <authorList>
            <person name="Urmite Genomes"/>
        </authorList>
    </citation>
    <scope>NUCLEOTIDE SEQUENCE [LARGE SCALE GENOMIC DNA]</scope>
    <source>
        <strain evidence="14">FF10</strain>
    </source>
</reference>
<dbReference type="GO" id="GO:0000724">
    <property type="term" value="P:double-strand break repair via homologous recombination"/>
    <property type="evidence" value="ECO:0007669"/>
    <property type="project" value="UniProtKB-UniRule"/>
</dbReference>
<dbReference type="Pfam" id="PF21445">
    <property type="entry name" value="ADDB_N"/>
    <property type="match status" value="1"/>
</dbReference>
<feature type="domain" description="PD-(D/E)XK endonuclease-like" evidence="11">
    <location>
        <begin position="745"/>
        <end position="1019"/>
    </location>
</feature>
<dbReference type="SUPFAM" id="SSF52980">
    <property type="entry name" value="Restriction endonuclease-like"/>
    <property type="match status" value="1"/>
</dbReference>
<dbReference type="PANTHER" id="PTHR30591:SF1">
    <property type="entry name" value="RECBCD ENZYME SUBUNIT RECC"/>
    <property type="match status" value="1"/>
</dbReference>
<gene>
    <name evidence="10" type="primary">rexB</name>
    <name evidence="13" type="ORF">BN1356_01004</name>
</gene>
<evidence type="ECO:0000256" key="7">
    <source>
        <dbReference type="ARBA" id="ARBA00022840"/>
    </source>
</evidence>
<evidence type="ECO:0000256" key="3">
    <source>
        <dbReference type="ARBA" id="ARBA00022763"/>
    </source>
</evidence>
<comment type="function">
    <text evidence="10">The heterodimer acts as both an ATP-dependent DNA helicase and an ATP-dependent, dual-direction single-stranded exonuclease. Recognizes the chi site generating a DNA molecule suitable for the initiation of homologous recombination. This subunit has 5' -&gt; 3' nuclease activity but not helicase activity.</text>
</comment>
<evidence type="ECO:0000256" key="9">
    <source>
        <dbReference type="ARBA" id="ARBA00023204"/>
    </source>
</evidence>
<keyword evidence="3 10" id="KW-0227">DNA damage</keyword>
<dbReference type="GO" id="GO:0008409">
    <property type="term" value="F:5'-3' exonuclease activity"/>
    <property type="evidence" value="ECO:0007669"/>
    <property type="project" value="UniProtKB-UniRule"/>
</dbReference>
<dbReference type="GO" id="GO:0004386">
    <property type="term" value="F:helicase activity"/>
    <property type="evidence" value="ECO:0007669"/>
    <property type="project" value="UniProtKB-KW"/>
</dbReference>
<keyword evidence="9 10" id="KW-0234">DNA repair</keyword>
<dbReference type="AlphaFoldDB" id="A0A0E3WF07"/>
<evidence type="ECO:0000256" key="10">
    <source>
        <dbReference type="HAMAP-Rule" id="MF_01453"/>
    </source>
</evidence>
<dbReference type="GO" id="GO:0005524">
    <property type="term" value="F:ATP binding"/>
    <property type="evidence" value="ECO:0007669"/>
    <property type="project" value="UniProtKB-UniRule"/>
</dbReference>
<organism evidence="13 14">
    <name type="scientific">Streptococcus varani</name>
    <dbReference type="NCBI Taxonomy" id="1608583"/>
    <lineage>
        <taxon>Bacteria</taxon>
        <taxon>Bacillati</taxon>
        <taxon>Bacillota</taxon>
        <taxon>Bacilli</taxon>
        <taxon>Lactobacillales</taxon>
        <taxon>Streptococcaceae</taxon>
        <taxon>Streptococcus</taxon>
    </lineage>
</organism>
<comment type="miscellaneous">
    <text evidence="10">Despite having helicase-like domains, this subunit does not have helicase activity.</text>
</comment>
<dbReference type="Pfam" id="PF12705">
    <property type="entry name" value="PDDEXK_1"/>
    <property type="match status" value="1"/>
</dbReference>
<dbReference type="InterPro" id="IPR027417">
    <property type="entry name" value="P-loop_NTPase"/>
</dbReference>
<keyword evidence="5 10" id="KW-0347">Helicase</keyword>
<evidence type="ECO:0000256" key="2">
    <source>
        <dbReference type="ARBA" id="ARBA00022741"/>
    </source>
</evidence>
<evidence type="ECO:0000256" key="5">
    <source>
        <dbReference type="ARBA" id="ARBA00022806"/>
    </source>
</evidence>
<evidence type="ECO:0000259" key="11">
    <source>
        <dbReference type="Pfam" id="PF12705"/>
    </source>
</evidence>
<keyword evidence="2 10" id="KW-0547">Nucleotide-binding</keyword>
<dbReference type="SUPFAM" id="SSF52540">
    <property type="entry name" value="P-loop containing nucleoside triphosphate hydrolases"/>
    <property type="match status" value="1"/>
</dbReference>
<dbReference type="InterPro" id="IPR049035">
    <property type="entry name" value="ADDB_N"/>
</dbReference>
<dbReference type="Gene3D" id="3.90.320.10">
    <property type="match status" value="1"/>
</dbReference>
<dbReference type="HAMAP" id="MF_01453">
    <property type="entry name" value="AddB_type2"/>
    <property type="match status" value="1"/>
</dbReference>
<name>A0A0E3WF07_9STRE</name>
<evidence type="ECO:0000256" key="4">
    <source>
        <dbReference type="ARBA" id="ARBA00022801"/>
    </source>
</evidence>
<evidence type="ECO:0000313" key="13">
    <source>
        <dbReference type="EMBL" id="CQR24649.1"/>
    </source>
</evidence>
<keyword evidence="8 10" id="KW-0238">DNA-binding</keyword>
<keyword evidence="14" id="KW-1185">Reference proteome</keyword>
<dbReference type="PANTHER" id="PTHR30591">
    <property type="entry name" value="RECBCD ENZYME SUBUNIT RECC"/>
    <property type="match status" value="1"/>
</dbReference>
<keyword evidence="1 10" id="KW-0540">Nuclease</keyword>
<dbReference type="GO" id="GO:0016817">
    <property type="term" value="F:hydrolase activity, acting on acid anhydrides"/>
    <property type="evidence" value="ECO:0007669"/>
    <property type="project" value="InterPro"/>
</dbReference>
<accession>A0A0E3WF07</accession>
<comment type="caution">
    <text evidence="10">Lacks conserved residue(s) required for the propagation of feature annotation.</text>
</comment>
<dbReference type="InterPro" id="IPR011604">
    <property type="entry name" value="PDDEXK-like_dom_sf"/>
</dbReference>
<dbReference type="RefSeq" id="WP_093650274.1">
    <property type="nucleotide sequence ID" value="NZ_CTEN01000002.1"/>
</dbReference>
<dbReference type="InterPro" id="IPR011335">
    <property type="entry name" value="Restrct_endonuc-II-like"/>
</dbReference>
<dbReference type="EC" id="3.1.-.-" evidence="10"/>
<comment type="subunit">
    <text evidence="10">Heterodimer of AddA and RexB.</text>
</comment>
<dbReference type="GO" id="GO:0003690">
    <property type="term" value="F:double-stranded DNA binding"/>
    <property type="evidence" value="ECO:0007669"/>
    <property type="project" value="UniProtKB-UniRule"/>
</dbReference>
<comment type="cofactor">
    <cofactor evidence="10">
        <name>Mg(2+)</name>
        <dbReference type="ChEBI" id="CHEBI:18420"/>
    </cofactor>
</comment>
<keyword evidence="6 10" id="KW-0269">Exonuclease</keyword>
<keyword evidence="7 10" id="KW-0067">ATP-binding</keyword>
<keyword evidence="4 10" id="KW-0378">Hydrolase</keyword>
<dbReference type="NCBIfam" id="TIGR02774">
    <property type="entry name" value="rexB_recomb"/>
    <property type="match status" value="1"/>
</dbReference>
<dbReference type="STRING" id="1608583.BN1356_01004"/>
<evidence type="ECO:0000256" key="8">
    <source>
        <dbReference type="ARBA" id="ARBA00023125"/>
    </source>
</evidence>